<feature type="chain" id="PRO_5032860728" evidence="8">
    <location>
        <begin position="21"/>
        <end position="165"/>
    </location>
</feature>
<name>A0A850Q6S4_9RHOB</name>
<evidence type="ECO:0000256" key="3">
    <source>
        <dbReference type="ARBA" id="ARBA00022679"/>
    </source>
</evidence>
<dbReference type="AlphaFoldDB" id="A0A850Q6S4"/>
<dbReference type="InterPro" id="IPR038063">
    <property type="entry name" value="Transpep_catalytic_dom"/>
</dbReference>
<comment type="pathway">
    <text evidence="1 7">Cell wall biogenesis; peptidoglycan biosynthesis.</text>
</comment>
<evidence type="ECO:0000256" key="7">
    <source>
        <dbReference type="PROSITE-ProRule" id="PRU01373"/>
    </source>
</evidence>
<feature type="signal peptide" evidence="8">
    <location>
        <begin position="1"/>
        <end position="20"/>
    </location>
</feature>
<keyword evidence="4 7" id="KW-0133">Cell shape</keyword>
<dbReference type="PROSITE" id="PS51257">
    <property type="entry name" value="PROKAR_LIPOPROTEIN"/>
    <property type="match status" value="1"/>
</dbReference>
<keyword evidence="5 7" id="KW-0573">Peptidoglycan synthesis</keyword>
<proteinExistence type="inferred from homology"/>
<comment type="similarity">
    <text evidence="2">Belongs to the YkuD family.</text>
</comment>
<sequence length="165" mass="18425">MRFLKLALCVLLLVGVAACSSGKFKTYRGPAVTQILVYKGQRKMYLMHFDKVLTAYDIHLGGNPVGHKQFEGDGKTPEGLYQINRRNPNSKFHLSLGVSYPNEQDVEFALSQGKRPGGDIFIHGRPAPYRSWGDDWTAGCIAVTDKEIEMIYAMVRDGTPISIYP</sequence>
<evidence type="ECO:0000256" key="8">
    <source>
        <dbReference type="SAM" id="SignalP"/>
    </source>
</evidence>
<protein>
    <submittedName>
        <fullName evidence="10">L,D-transpeptidase family protein</fullName>
    </submittedName>
</protein>
<dbReference type="Pfam" id="PF03734">
    <property type="entry name" value="YkuD"/>
    <property type="match status" value="1"/>
</dbReference>
<dbReference type="GO" id="GO:0071555">
    <property type="term" value="P:cell wall organization"/>
    <property type="evidence" value="ECO:0007669"/>
    <property type="project" value="UniProtKB-UniRule"/>
</dbReference>
<dbReference type="Gene3D" id="2.40.440.10">
    <property type="entry name" value="L,D-transpeptidase catalytic domain-like"/>
    <property type="match status" value="1"/>
</dbReference>
<evidence type="ECO:0000256" key="6">
    <source>
        <dbReference type="ARBA" id="ARBA00023316"/>
    </source>
</evidence>
<evidence type="ECO:0000256" key="5">
    <source>
        <dbReference type="ARBA" id="ARBA00022984"/>
    </source>
</evidence>
<dbReference type="PANTHER" id="PTHR36699">
    <property type="entry name" value="LD-TRANSPEPTIDASE"/>
    <property type="match status" value="1"/>
</dbReference>
<dbReference type="RefSeq" id="WP_177156564.1">
    <property type="nucleotide sequence ID" value="NZ_JABCJE010000001.1"/>
</dbReference>
<feature type="active site" description="Proton donor/acceptor" evidence="7">
    <location>
        <position position="123"/>
    </location>
</feature>
<keyword evidence="8" id="KW-0732">Signal</keyword>
<reference evidence="10 11" key="1">
    <citation type="submission" date="2020-04" db="EMBL/GenBank/DDBJ databases">
        <title>Donghicola sp., a member of the Rhodobacteraceae family isolated from mangrove forest in Thailand.</title>
        <authorList>
            <person name="Charoenyingcharoen P."/>
            <person name="Yukphan P."/>
        </authorList>
    </citation>
    <scope>NUCLEOTIDE SEQUENCE [LARGE SCALE GENOMIC DNA]</scope>
    <source>
        <strain evidence="10 11">B5-SW-15</strain>
    </source>
</reference>
<evidence type="ECO:0000313" key="11">
    <source>
        <dbReference type="Proteomes" id="UP000592216"/>
    </source>
</evidence>
<dbReference type="GO" id="GO:0008360">
    <property type="term" value="P:regulation of cell shape"/>
    <property type="evidence" value="ECO:0007669"/>
    <property type="project" value="UniProtKB-UniRule"/>
</dbReference>
<keyword evidence="3" id="KW-0808">Transferase</keyword>
<feature type="active site" description="Nucleophile" evidence="7">
    <location>
        <position position="140"/>
    </location>
</feature>
<dbReference type="GO" id="GO:0009252">
    <property type="term" value="P:peptidoglycan biosynthetic process"/>
    <property type="evidence" value="ECO:0007669"/>
    <property type="project" value="UniProtKB-UniPathway"/>
</dbReference>
<comment type="caution">
    <text evidence="10">The sequence shown here is derived from an EMBL/GenBank/DDBJ whole genome shotgun (WGS) entry which is preliminary data.</text>
</comment>
<evidence type="ECO:0000256" key="2">
    <source>
        <dbReference type="ARBA" id="ARBA00005992"/>
    </source>
</evidence>
<gene>
    <name evidence="10" type="ORF">HJ536_02705</name>
</gene>
<keyword evidence="6 7" id="KW-0961">Cell wall biogenesis/degradation</keyword>
<accession>A0A850Q6S4</accession>
<dbReference type="UniPathway" id="UPA00219"/>
<dbReference type="GO" id="GO:0004180">
    <property type="term" value="F:carboxypeptidase activity"/>
    <property type="evidence" value="ECO:0007669"/>
    <property type="project" value="UniProtKB-ARBA"/>
</dbReference>
<evidence type="ECO:0000313" key="10">
    <source>
        <dbReference type="EMBL" id="NVO22255.1"/>
    </source>
</evidence>
<dbReference type="Proteomes" id="UP000592216">
    <property type="component" value="Unassembled WGS sequence"/>
</dbReference>
<feature type="domain" description="L,D-TPase catalytic" evidence="9">
    <location>
        <begin position="33"/>
        <end position="164"/>
    </location>
</feature>
<organism evidence="10 11">
    <name type="scientific">Donghicola mangrovi</name>
    <dbReference type="NCBI Taxonomy" id="2729614"/>
    <lineage>
        <taxon>Bacteria</taxon>
        <taxon>Pseudomonadati</taxon>
        <taxon>Pseudomonadota</taxon>
        <taxon>Alphaproteobacteria</taxon>
        <taxon>Rhodobacterales</taxon>
        <taxon>Roseobacteraceae</taxon>
        <taxon>Donghicola</taxon>
    </lineage>
</organism>
<dbReference type="InterPro" id="IPR005490">
    <property type="entry name" value="LD_TPept_cat_dom"/>
</dbReference>
<dbReference type="GO" id="GO:0016740">
    <property type="term" value="F:transferase activity"/>
    <property type="evidence" value="ECO:0007669"/>
    <property type="project" value="UniProtKB-KW"/>
</dbReference>
<evidence type="ECO:0000256" key="4">
    <source>
        <dbReference type="ARBA" id="ARBA00022960"/>
    </source>
</evidence>
<evidence type="ECO:0000256" key="1">
    <source>
        <dbReference type="ARBA" id="ARBA00004752"/>
    </source>
</evidence>
<dbReference type="PANTHER" id="PTHR36699:SF1">
    <property type="entry name" value="L,D-TRANSPEPTIDASE YAFK-RELATED"/>
    <property type="match status" value="1"/>
</dbReference>
<dbReference type="SUPFAM" id="SSF141523">
    <property type="entry name" value="L,D-transpeptidase catalytic domain-like"/>
    <property type="match status" value="1"/>
</dbReference>
<evidence type="ECO:0000259" key="9">
    <source>
        <dbReference type="PROSITE" id="PS52029"/>
    </source>
</evidence>
<dbReference type="PROSITE" id="PS52029">
    <property type="entry name" value="LD_TPASE"/>
    <property type="match status" value="1"/>
</dbReference>
<dbReference type="EMBL" id="JABCJE010000001">
    <property type="protein sequence ID" value="NVO22255.1"/>
    <property type="molecule type" value="Genomic_DNA"/>
</dbReference>
<dbReference type="CDD" id="cd16913">
    <property type="entry name" value="YkuD_like"/>
    <property type="match status" value="1"/>
</dbReference>